<feature type="transmembrane region" description="Helical" evidence="5">
    <location>
        <begin position="214"/>
        <end position="236"/>
    </location>
</feature>
<gene>
    <name evidence="7" type="ORF">B1sIIB91_04500</name>
</gene>
<dbReference type="Gene3D" id="1.20.1250.20">
    <property type="entry name" value="MFS general substrate transporter like domains"/>
    <property type="match status" value="2"/>
</dbReference>
<evidence type="ECO:0000313" key="8">
    <source>
        <dbReference type="Proteomes" id="UP000217210"/>
    </source>
</evidence>
<evidence type="ECO:0000313" key="7">
    <source>
        <dbReference type="EMBL" id="ASY24155.1"/>
    </source>
</evidence>
<dbReference type="Pfam" id="PF07690">
    <property type="entry name" value="MFS_1"/>
    <property type="match status" value="1"/>
</dbReference>
<feature type="transmembrane region" description="Helical" evidence="5">
    <location>
        <begin position="101"/>
        <end position="119"/>
    </location>
</feature>
<feature type="transmembrane region" description="Helical" evidence="5">
    <location>
        <begin position="367"/>
        <end position="391"/>
    </location>
</feature>
<feature type="transmembrane region" description="Helical" evidence="5">
    <location>
        <begin position="79"/>
        <end position="95"/>
    </location>
</feature>
<feature type="transmembrane region" description="Helical" evidence="5">
    <location>
        <begin position="308"/>
        <end position="332"/>
    </location>
</feature>
<keyword evidence="4 5" id="KW-0472">Membrane</keyword>
<keyword evidence="2 5" id="KW-0812">Transmembrane</keyword>
<dbReference type="InterPro" id="IPR011701">
    <property type="entry name" value="MFS"/>
</dbReference>
<evidence type="ECO:0000259" key="6">
    <source>
        <dbReference type="PROSITE" id="PS50850"/>
    </source>
</evidence>
<proteinExistence type="predicted"/>
<dbReference type="InterPro" id="IPR036259">
    <property type="entry name" value="MFS_trans_sf"/>
</dbReference>
<accession>A0A249L5F1</accession>
<organism evidence="7 8">
    <name type="scientific">Candidatus Nanopelagicus abundans</name>
    <dbReference type="NCBI Taxonomy" id="1884916"/>
    <lineage>
        <taxon>Bacteria</taxon>
        <taxon>Bacillati</taxon>
        <taxon>Actinomycetota</taxon>
        <taxon>Actinomycetes</taxon>
        <taxon>Candidatus Nanopelagicales</taxon>
        <taxon>Candidatus Nanopelagicaceae</taxon>
        <taxon>Candidatus Nanopelagicus</taxon>
    </lineage>
</organism>
<dbReference type="PROSITE" id="PS50850">
    <property type="entry name" value="MFS"/>
    <property type="match status" value="1"/>
</dbReference>
<dbReference type="AlphaFoldDB" id="A0A249L5F1"/>
<feature type="transmembrane region" description="Helical" evidence="5">
    <location>
        <begin position="164"/>
        <end position="183"/>
    </location>
</feature>
<dbReference type="InterPro" id="IPR020846">
    <property type="entry name" value="MFS_dom"/>
</dbReference>
<evidence type="ECO:0000256" key="4">
    <source>
        <dbReference type="ARBA" id="ARBA00023136"/>
    </source>
</evidence>
<feature type="transmembrane region" description="Helical" evidence="5">
    <location>
        <begin position="140"/>
        <end position="158"/>
    </location>
</feature>
<dbReference type="InterPro" id="IPR051788">
    <property type="entry name" value="MFS_Transporter"/>
</dbReference>
<feature type="transmembrane region" description="Helical" evidence="5">
    <location>
        <begin position="278"/>
        <end position="302"/>
    </location>
</feature>
<evidence type="ECO:0000256" key="2">
    <source>
        <dbReference type="ARBA" id="ARBA00022692"/>
    </source>
</evidence>
<comment type="subcellular location">
    <subcellularLocation>
        <location evidence="1">Cell membrane</location>
        <topology evidence="1">Multi-pass membrane protein</topology>
    </subcellularLocation>
</comment>
<dbReference type="KEGG" id="nab:B1sIIB91_04500"/>
<name>A0A249L5F1_9ACTN</name>
<dbReference type="GO" id="GO:0022857">
    <property type="term" value="F:transmembrane transporter activity"/>
    <property type="evidence" value="ECO:0007669"/>
    <property type="project" value="InterPro"/>
</dbReference>
<protein>
    <submittedName>
        <fullName evidence="7">Major facilitator superfamily protein</fullName>
    </submittedName>
</protein>
<feature type="transmembrane region" description="Helical" evidence="5">
    <location>
        <begin position="14"/>
        <end position="32"/>
    </location>
</feature>
<dbReference type="GO" id="GO:0005886">
    <property type="term" value="C:plasma membrane"/>
    <property type="evidence" value="ECO:0007669"/>
    <property type="project" value="UniProtKB-SubCell"/>
</dbReference>
<dbReference type="PANTHER" id="PTHR23514:SF13">
    <property type="entry name" value="INNER MEMBRANE PROTEIN YBJJ"/>
    <property type="match status" value="1"/>
</dbReference>
<evidence type="ECO:0000256" key="5">
    <source>
        <dbReference type="SAM" id="Phobius"/>
    </source>
</evidence>
<dbReference type="Proteomes" id="UP000217210">
    <property type="component" value="Chromosome"/>
</dbReference>
<feature type="transmembrane region" description="Helical" evidence="5">
    <location>
        <begin position="344"/>
        <end position="361"/>
    </location>
</feature>
<feature type="domain" description="Major facilitator superfamily (MFS) profile" evidence="6">
    <location>
        <begin position="13"/>
        <end position="399"/>
    </location>
</feature>
<dbReference type="PANTHER" id="PTHR23514">
    <property type="entry name" value="BYPASS OF STOP CODON PROTEIN 6"/>
    <property type="match status" value="1"/>
</dbReference>
<evidence type="ECO:0000256" key="1">
    <source>
        <dbReference type="ARBA" id="ARBA00004651"/>
    </source>
</evidence>
<dbReference type="RefSeq" id="WP_095688415.1">
    <property type="nucleotide sequence ID" value="NZ_CP016779.1"/>
</dbReference>
<keyword evidence="3 5" id="KW-1133">Transmembrane helix</keyword>
<dbReference type="OrthoDB" id="151222at2"/>
<dbReference type="EMBL" id="CP016779">
    <property type="protein sequence ID" value="ASY24155.1"/>
    <property type="molecule type" value="Genomic_DNA"/>
</dbReference>
<feature type="transmembrane region" description="Helical" evidence="5">
    <location>
        <begin position="242"/>
        <end position="266"/>
    </location>
</feature>
<feature type="transmembrane region" description="Helical" evidence="5">
    <location>
        <begin position="44"/>
        <end position="67"/>
    </location>
</feature>
<dbReference type="SUPFAM" id="SSF103473">
    <property type="entry name" value="MFS general substrate transporter"/>
    <property type="match status" value="1"/>
</dbReference>
<evidence type="ECO:0000256" key="3">
    <source>
        <dbReference type="ARBA" id="ARBA00022989"/>
    </source>
</evidence>
<keyword evidence="8" id="KW-1185">Reference proteome</keyword>
<reference evidence="7 8" key="1">
    <citation type="submission" date="2016-07" db="EMBL/GenBank/DDBJ databases">
        <title>High microdiversification within the ubiquitous acI lineage of Actinobacteria.</title>
        <authorList>
            <person name="Neuenschwander S.M."/>
            <person name="Salcher M."/>
            <person name="Ghai R."/>
            <person name="Pernthaler J."/>
        </authorList>
    </citation>
    <scope>NUCLEOTIDE SEQUENCE [LARGE SCALE GENOMIC DNA]</scope>
    <source>
        <strain evidence="7">MMS-IIB-91</strain>
    </source>
</reference>
<sequence length="406" mass="43935">MINFDKSKYSTKEYLYLSAIFFLFGVSIMSLAPRTPDLKANLNINNGTFGTLLSSASIGSIIMLLIGGQIVHRIGTKKGLRIGSTIVALSFITLVHTQSPIVFLFVNIAAGAGISLYHISSTGHTLHRQDEVGRIIIPKLHGAWGFGAMSTAAIAFAISTHITVAWHITVLMIAVFTLTQFVITKLTPTFPVSTDSDDAYQLTSIKQLKFKIDWFIAIGFFCASIMEFAIADWATLFGKEELGMGASVATLCYLIYIFGLAVGRFSIGWALNFQSERFWIKTSGSIGGAGFILMIISSLLLVDSNRSLGYTLAFFGFLLAGLGSSAMSPIFFSIAGRLSNGRNAIAVAQLSFVNTSMIFFAKTVLAWIVQLSSITVALCITGLAMFTMLYFGKIGSNERTPTAKTL</sequence>